<dbReference type="InterPro" id="IPR052565">
    <property type="entry name" value="Glutaredoxin-like_YDR286C"/>
</dbReference>
<protein>
    <recommendedName>
        <fullName evidence="1">Glutaredoxin-like protein</fullName>
    </recommendedName>
</protein>
<keyword evidence="1" id="KW-0249">Electron transport</keyword>
<evidence type="ECO:0000256" key="1">
    <source>
        <dbReference type="RuleBase" id="RU363082"/>
    </source>
</evidence>
<keyword evidence="1" id="KW-0813">Transport</keyword>
<sequence length="148" mass="16383">MFVAAFLSTLRVGSLCSGPIVLGGARMCSSSGSVSGILYAAPAEHPTVRLFTKAGCTLCDVAKDVLQQAAQQHPHTLESVDITDPEHEAFLRRYKYDIPVLHIGETYWTKHRLSLEEAEQALSEAREGRFIARRGEPDAERLERRKST</sequence>
<dbReference type="InterPro" id="IPR008554">
    <property type="entry name" value="Glutaredoxin-like"/>
</dbReference>
<dbReference type="PANTHER" id="PTHR33558:SF1">
    <property type="entry name" value="GLUTAREDOXIN-LIKE PROTEIN C5ORF63 HOMOLOG"/>
    <property type="match status" value="1"/>
</dbReference>
<dbReference type="EMBL" id="HBEY01027293">
    <property type="protein sequence ID" value="CAD8609537.1"/>
    <property type="molecule type" value="Transcribed_RNA"/>
</dbReference>
<evidence type="ECO:0000313" key="3">
    <source>
        <dbReference type="EMBL" id="CAD8609537.1"/>
    </source>
</evidence>
<feature type="chain" id="PRO_5031329462" description="Glutaredoxin-like protein" evidence="2">
    <location>
        <begin position="17"/>
        <end position="148"/>
    </location>
</feature>
<feature type="signal peptide" evidence="2">
    <location>
        <begin position="1"/>
        <end position="16"/>
    </location>
</feature>
<accession>A0A7S0LDF2</accession>
<dbReference type="AlphaFoldDB" id="A0A7S0LDF2"/>
<comment type="similarity">
    <text evidence="1">Belongs to the glutaredoxin family.</text>
</comment>
<name>A0A7S0LDF2_9EUKA</name>
<dbReference type="SUPFAM" id="SSF52833">
    <property type="entry name" value="Thioredoxin-like"/>
    <property type="match status" value="1"/>
</dbReference>
<dbReference type="Gene3D" id="3.40.30.10">
    <property type="entry name" value="Glutaredoxin"/>
    <property type="match status" value="1"/>
</dbReference>
<keyword evidence="2" id="KW-0732">Signal</keyword>
<dbReference type="Pfam" id="PF05768">
    <property type="entry name" value="Glrx-like"/>
    <property type="match status" value="1"/>
</dbReference>
<proteinExistence type="inferred from homology"/>
<organism evidence="3">
    <name type="scientific">Coccolithus braarudii</name>
    <dbReference type="NCBI Taxonomy" id="221442"/>
    <lineage>
        <taxon>Eukaryota</taxon>
        <taxon>Haptista</taxon>
        <taxon>Haptophyta</taxon>
        <taxon>Prymnesiophyceae</taxon>
        <taxon>Coccolithales</taxon>
        <taxon>Coccolithaceae</taxon>
        <taxon>Coccolithus</taxon>
    </lineage>
</organism>
<gene>
    <name evidence="3" type="ORF">CPEL01642_LOCUS12915</name>
</gene>
<dbReference type="InterPro" id="IPR036249">
    <property type="entry name" value="Thioredoxin-like_sf"/>
</dbReference>
<dbReference type="PANTHER" id="PTHR33558">
    <property type="entry name" value="GLUTAREDOXIN-LIKE PROTEIN C5ORF63 HOMOLOG"/>
    <property type="match status" value="1"/>
</dbReference>
<evidence type="ECO:0000256" key="2">
    <source>
        <dbReference type="SAM" id="SignalP"/>
    </source>
</evidence>
<reference evidence="3" key="1">
    <citation type="submission" date="2021-01" db="EMBL/GenBank/DDBJ databases">
        <authorList>
            <person name="Corre E."/>
            <person name="Pelletier E."/>
            <person name="Niang G."/>
            <person name="Scheremetjew M."/>
            <person name="Finn R."/>
            <person name="Kale V."/>
            <person name="Holt S."/>
            <person name="Cochrane G."/>
            <person name="Meng A."/>
            <person name="Brown T."/>
            <person name="Cohen L."/>
        </authorList>
    </citation>
    <scope>NUCLEOTIDE SEQUENCE</scope>
    <source>
        <strain evidence="3">PLY182g</strain>
    </source>
</reference>